<accession>A0A9P3L8R9</accession>
<protein>
    <submittedName>
        <fullName evidence="1">Uncharacterized protein</fullName>
    </submittedName>
</protein>
<dbReference type="AlphaFoldDB" id="A0A9P3L8R9"/>
<keyword evidence="2" id="KW-1185">Reference proteome</keyword>
<comment type="caution">
    <text evidence="1">The sequence shown here is derived from an EMBL/GenBank/DDBJ whole genome shotgun (WGS) entry which is preliminary data.</text>
</comment>
<evidence type="ECO:0000313" key="1">
    <source>
        <dbReference type="EMBL" id="GJE85288.1"/>
    </source>
</evidence>
<proteinExistence type="predicted"/>
<dbReference type="Proteomes" id="UP000703269">
    <property type="component" value="Unassembled WGS sequence"/>
</dbReference>
<gene>
    <name evidence="1" type="ORF">PsYK624_013670</name>
</gene>
<name>A0A9P3L8R9_9APHY</name>
<dbReference type="EMBL" id="BPQB01000002">
    <property type="protein sequence ID" value="GJE85288.1"/>
    <property type="molecule type" value="Genomic_DNA"/>
</dbReference>
<organism evidence="1 2">
    <name type="scientific">Phanerochaete sordida</name>
    <dbReference type="NCBI Taxonomy" id="48140"/>
    <lineage>
        <taxon>Eukaryota</taxon>
        <taxon>Fungi</taxon>
        <taxon>Dikarya</taxon>
        <taxon>Basidiomycota</taxon>
        <taxon>Agaricomycotina</taxon>
        <taxon>Agaricomycetes</taxon>
        <taxon>Polyporales</taxon>
        <taxon>Phanerochaetaceae</taxon>
        <taxon>Phanerochaete</taxon>
    </lineage>
</organism>
<dbReference type="OrthoDB" id="2804213at2759"/>
<reference evidence="1 2" key="1">
    <citation type="submission" date="2021-08" db="EMBL/GenBank/DDBJ databases">
        <title>Draft Genome Sequence of Phanerochaete sordida strain YK-624.</title>
        <authorList>
            <person name="Mori T."/>
            <person name="Dohra H."/>
            <person name="Suzuki T."/>
            <person name="Kawagishi H."/>
            <person name="Hirai H."/>
        </authorList>
    </citation>
    <scope>NUCLEOTIDE SEQUENCE [LARGE SCALE GENOMIC DNA]</scope>
    <source>
        <strain evidence="1 2">YK-624</strain>
    </source>
</reference>
<evidence type="ECO:0000313" key="2">
    <source>
        <dbReference type="Proteomes" id="UP000703269"/>
    </source>
</evidence>
<sequence length="116" mass="12562">MATFDTIASPADVIAESLPSILVSRFLMNLRQIDTEGTEHSRNTPSQMSDVEFTVPRSMLGNLGEPLDDTPSPTVDTESTIVQVVPEASDKEPQSAVEDLGSLPYGENIEEVAREV</sequence>